<proteinExistence type="predicted"/>
<dbReference type="AlphaFoldDB" id="A0A2P8GX17"/>
<dbReference type="EMBL" id="PYAU01000001">
    <property type="protein sequence ID" value="PSL38501.1"/>
    <property type="molecule type" value="Genomic_DNA"/>
</dbReference>
<reference evidence="1 2" key="1">
    <citation type="submission" date="2018-03" db="EMBL/GenBank/DDBJ databases">
        <title>Genomic Encyclopedia of Archaeal and Bacterial Type Strains, Phase II (KMG-II): from individual species to whole genera.</title>
        <authorList>
            <person name="Goeker M."/>
        </authorList>
    </citation>
    <scope>NUCLEOTIDE SEQUENCE [LARGE SCALE GENOMIC DNA]</scope>
    <source>
        <strain evidence="1 2">DSM 21548</strain>
    </source>
</reference>
<evidence type="ECO:0000313" key="2">
    <source>
        <dbReference type="Proteomes" id="UP000241203"/>
    </source>
</evidence>
<comment type="caution">
    <text evidence="1">The sequence shown here is derived from an EMBL/GenBank/DDBJ whole genome shotgun (WGS) entry which is preliminary data.</text>
</comment>
<accession>A0A2P8GX17</accession>
<sequence>MTVFLTILGLTAVSAIAGTIVTVLRDGYRREPARTYNLV</sequence>
<dbReference type="Proteomes" id="UP000241203">
    <property type="component" value="Unassembled WGS sequence"/>
</dbReference>
<organism evidence="1 2">
    <name type="scientific">Labedella gwakjiensis</name>
    <dbReference type="NCBI Taxonomy" id="390269"/>
    <lineage>
        <taxon>Bacteria</taxon>
        <taxon>Bacillati</taxon>
        <taxon>Actinomycetota</taxon>
        <taxon>Actinomycetes</taxon>
        <taxon>Micrococcales</taxon>
        <taxon>Microbacteriaceae</taxon>
        <taxon>Labedella</taxon>
    </lineage>
</organism>
<evidence type="ECO:0000313" key="1">
    <source>
        <dbReference type="EMBL" id="PSL38501.1"/>
    </source>
</evidence>
<name>A0A2P8GX17_9MICO</name>
<protein>
    <submittedName>
        <fullName evidence="1">Uncharacterized protein</fullName>
    </submittedName>
</protein>
<gene>
    <name evidence="1" type="ORF">CLV49_2126</name>
</gene>